<sequence length="165" mass="19379">MIIYHPYKDANHCAYRLLSILSACSIPVSINYLHIADFYYLFPSQLKNIDKWPRKNSIIYNHLHSIPDSYEYIENPRKIFFELKTIRANVLISLLSKDLIEYTSDNLIKIKHHQLPDPLADQIASDEFRKSLEFQVITTKMKDVKLHGESGLKSKSGLMEYRYDL</sequence>
<evidence type="ECO:0000313" key="1">
    <source>
        <dbReference type="EMBL" id="MEZ8183202.1"/>
    </source>
</evidence>
<dbReference type="Pfam" id="PF20291">
    <property type="entry name" value="MC5"/>
    <property type="match status" value="1"/>
</dbReference>
<proteinExistence type="predicted"/>
<organism evidence="1 2">
    <name type="scientific">Vibrio splendidus</name>
    <dbReference type="NCBI Taxonomy" id="29497"/>
    <lineage>
        <taxon>Bacteria</taxon>
        <taxon>Pseudomonadati</taxon>
        <taxon>Pseudomonadota</taxon>
        <taxon>Gammaproteobacteria</taxon>
        <taxon>Vibrionales</taxon>
        <taxon>Vibrionaceae</taxon>
        <taxon>Vibrio</taxon>
    </lineage>
</organism>
<keyword evidence="2" id="KW-1185">Reference proteome</keyword>
<comment type="caution">
    <text evidence="1">The sequence shown here is derived from an EMBL/GenBank/DDBJ whole genome shotgun (WGS) entry which is preliminary data.</text>
</comment>
<evidence type="ECO:0000313" key="2">
    <source>
        <dbReference type="Proteomes" id="UP001569200"/>
    </source>
</evidence>
<gene>
    <name evidence="1" type="ORF">ACED33_21210</name>
</gene>
<dbReference type="RefSeq" id="WP_017102697.1">
    <property type="nucleotide sequence ID" value="NZ_JBGONW010000016.1"/>
</dbReference>
<protein>
    <submittedName>
        <fullName evidence="1">ABC-three component system middle component 5</fullName>
    </submittedName>
</protein>
<dbReference type="Proteomes" id="UP001569200">
    <property type="component" value="Unassembled WGS sequence"/>
</dbReference>
<reference evidence="1 2" key="1">
    <citation type="submission" date="2024-06" db="EMBL/GenBank/DDBJ databases">
        <authorList>
            <person name="Steensen K."/>
            <person name="Seneca J."/>
            <person name="Bartlau N."/>
            <person name="Yu A.X."/>
            <person name="Polz M.F."/>
        </authorList>
    </citation>
    <scope>NUCLEOTIDE SEQUENCE [LARGE SCALE GENOMIC DNA]</scope>
    <source>
        <strain evidence="1 2">1F145</strain>
    </source>
</reference>
<name>A0ABV4LZF2_VIBSP</name>
<accession>A0ABV4LZF2</accession>
<dbReference type="EMBL" id="JBGOOW010000037">
    <property type="protein sequence ID" value="MEZ8183202.1"/>
    <property type="molecule type" value="Genomic_DNA"/>
</dbReference>
<dbReference type="InterPro" id="IPR046901">
    <property type="entry name" value="ABC-3C_MC5"/>
</dbReference>